<keyword evidence="1" id="KW-0413">Isomerase</keyword>
<gene>
    <name evidence="1" type="ORF">J2X87_002777</name>
</gene>
<proteinExistence type="predicted"/>
<name>A0ACC6JMW9_9PSED</name>
<evidence type="ECO:0000313" key="1">
    <source>
        <dbReference type="EMBL" id="MDR6607706.1"/>
    </source>
</evidence>
<accession>A0ACC6JMW9</accession>
<evidence type="ECO:0000313" key="2">
    <source>
        <dbReference type="Proteomes" id="UP001259420"/>
    </source>
</evidence>
<sequence>MKTLDTGATGFIDAHCVLRRLHDGHQVFGLDNFNSYYDPQLKHDRMRWVQEQEQAHPLPLSTVDLADTPAVEALFASDLAPATDFQPPIELDEELRCFAAWFLTND</sequence>
<organism evidence="1 2">
    <name type="scientific">Pseudomonas synxantha</name>
    <dbReference type="NCBI Taxonomy" id="47883"/>
    <lineage>
        <taxon>Bacteria</taxon>
        <taxon>Pseudomonadati</taxon>
        <taxon>Pseudomonadota</taxon>
        <taxon>Gammaproteobacteria</taxon>
        <taxon>Pseudomonadales</taxon>
        <taxon>Pseudomonadaceae</taxon>
        <taxon>Pseudomonas</taxon>
    </lineage>
</organism>
<dbReference type="EMBL" id="JAVDSD010000005">
    <property type="protein sequence ID" value="MDR6607706.1"/>
    <property type="molecule type" value="Genomic_DNA"/>
</dbReference>
<reference evidence="1" key="1">
    <citation type="submission" date="2023-07" db="EMBL/GenBank/DDBJ databases">
        <title>Sorghum-associated microbial communities from plants grown in Nebraska, USA.</title>
        <authorList>
            <person name="Schachtman D."/>
        </authorList>
    </citation>
    <scope>NUCLEOTIDE SEQUENCE</scope>
    <source>
        <strain evidence="1">BE46</strain>
    </source>
</reference>
<comment type="caution">
    <text evidence="1">The sequence shown here is derived from an EMBL/GenBank/DDBJ whole genome shotgun (WGS) entry which is preliminary data.</text>
</comment>
<dbReference type="EC" id="5.1.3.6" evidence="1"/>
<dbReference type="Proteomes" id="UP001259420">
    <property type="component" value="Unassembled WGS sequence"/>
</dbReference>
<keyword evidence="2" id="KW-1185">Reference proteome</keyword>
<protein>
    <submittedName>
        <fullName evidence="1">UDP-glucuronate 4-epimerase</fullName>
        <ecNumber evidence="1">5.1.3.6</ecNumber>
    </submittedName>
</protein>